<dbReference type="Gene3D" id="2.40.50.100">
    <property type="match status" value="1"/>
</dbReference>
<gene>
    <name evidence="12" type="primary">modC</name>
    <name evidence="12" type="ORF">G3446_13675</name>
</gene>
<keyword evidence="1" id="KW-0813">Transport</keyword>
<evidence type="ECO:0000256" key="6">
    <source>
        <dbReference type="ARBA" id="ARBA00022840"/>
    </source>
</evidence>
<dbReference type="SUPFAM" id="SSF52540">
    <property type="entry name" value="P-loop containing nucleoside triphosphate hydrolases"/>
    <property type="match status" value="1"/>
</dbReference>
<dbReference type="PANTHER" id="PTHR43514">
    <property type="entry name" value="ABC TRANSPORTER I FAMILY MEMBER 10"/>
    <property type="match status" value="1"/>
</dbReference>
<keyword evidence="13" id="KW-1185">Reference proteome</keyword>
<evidence type="ECO:0000313" key="12">
    <source>
        <dbReference type="EMBL" id="NEV62927.1"/>
    </source>
</evidence>
<dbReference type="SUPFAM" id="SSF50331">
    <property type="entry name" value="MOP-like"/>
    <property type="match status" value="1"/>
</dbReference>
<sequence length="360" mass="39573">MNDLDIAFQLDRGGFKLDVAFKAPGVGVTALFGRSGCGKTTVLRCVAGLERAAGHCRLNGDTWQDDGRGLFLKTHRRPIGYVFQEASLFSHLSVRRNLEYGLKRIPPEQRQVGFDEVVDLLGIRKHLDRDPTGLSGGERQRVSIARALLTSPSLLLMDEPLSALDHTSKQDILPYLERLHDTLQIPVLYVSHSPDEVARLADRIVMLKDGHIQAKGSATEILSRLDLPLAQDAEASSIIDGTVLGHDDDYQLSRLEIAGGKLTVARLTQAVGELARVRIHARDVSVALDDPGATSILNVLPARILEMRDIAHAHVLVKLCTGVDEQTPLLARITRHSRDRLKLEVGQRVFAQVKAVALMD</sequence>
<evidence type="ECO:0000259" key="11">
    <source>
        <dbReference type="PROSITE" id="PS51866"/>
    </source>
</evidence>
<dbReference type="GO" id="GO:0016887">
    <property type="term" value="F:ATP hydrolysis activity"/>
    <property type="evidence" value="ECO:0007669"/>
    <property type="project" value="InterPro"/>
</dbReference>
<dbReference type="AlphaFoldDB" id="A0A6M0K2W2"/>
<dbReference type="GO" id="GO:0015098">
    <property type="term" value="F:molybdate ion transmembrane transporter activity"/>
    <property type="evidence" value="ECO:0007669"/>
    <property type="project" value="InterPro"/>
</dbReference>
<dbReference type="PROSITE" id="PS51866">
    <property type="entry name" value="MOP"/>
    <property type="match status" value="1"/>
</dbReference>
<comment type="caution">
    <text evidence="12">The sequence shown here is derived from an EMBL/GenBank/DDBJ whole genome shotgun (WGS) entry which is preliminary data.</text>
</comment>
<keyword evidence="2" id="KW-1003">Cell membrane</keyword>
<evidence type="ECO:0000256" key="3">
    <source>
        <dbReference type="ARBA" id="ARBA00022505"/>
    </source>
</evidence>
<evidence type="ECO:0000256" key="1">
    <source>
        <dbReference type="ARBA" id="ARBA00022448"/>
    </source>
</evidence>
<evidence type="ECO:0000259" key="10">
    <source>
        <dbReference type="PROSITE" id="PS50893"/>
    </source>
</evidence>
<evidence type="ECO:0000313" key="13">
    <source>
        <dbReference type="Proteomes" id="UP000483379"/>
    </source>
</evidence>
<reference evidence="12 13" key="1">
    <citation type="submission" date="2020-02" db="EMBL/GenBank/DDBJ databases">
        <title>Genome sequences of Thiorhodococcus mannitoliphagus and Thiorhodococcus minor, purple sulfur photosynthetic bacteria in the gammaproteobacterial family, Chromatiaceae.</title>
        <authorList>
            <person name="Aviles F.A."/>
            <person name="Meyer T.E."/>
            <person name="Kyndt J.A."/>
        </authorList>
    </citation>
    <scope>NUCLEOTIDE SEQUENCE [LARGE SCALE GENOMIC DNA]</scope>
    <source>
        <strain evidence="12 13">DSM 11518</strain>
    </source>
</reference>
<evidence type="ECO:0000256" key="4">
    <source>
        <dbReference type="ARBA" id="ARBA00022519"/>
    </source>
</evidence>
<organism evidence="12 13">
    <name type="scientific">Thiorhodococcus minor</name>
    <dbReference type="NCBI Taxonomy" id="57489"/>
    <lineage>
        <taxon>Bacteria</taxon>
        <taxon>Pseudomonadati</taxon>
        <taxon>Pseudomonadota</taxon>
        <taxon>Gammaproteobacteria</taxon>
        <taxon>Chromatiales</taxon>
        <taxon>Chromatiaceae</taxon>
        <taxon>Thiorhodococcus</taxon>
    </lineage>
</organism>
<dbReference type="InterPro" id="IPR011868">
    <property type="entry name" value="ModC_ABC_ATP-bd"/>
</dbReference>
<dbReference type="Proteomes" id="UP000483379">
    <property type="component" value="Unassembled WGS sequence"/>
</dbReference>
<dbReference type="SMART" id="SM00382">
    <property type="entry name" value="AAA"/>
    <property type="match status" value="1"/>
</dbReference>
<dbReference type="GO" id="GO:0005524">
    <property type="term" value="F:ATP binding"/>
    <property type="evidence" value="ECO:0007669"/>
    <property type="project" value="UniProtKB-KW"/>
</dbReference>
<dbReference type="RefSeq" id="WP_164453423.1">
    <property type="nucleotide sequence ID" value="NZ_JAAIJQ010000038.1"/>
</dbReference>
<dbReference type="InterPro" id="IPR050334">
    <property type="entry name" value="Molybdenum_import_ModC"/>
</dbReference>
<evidence type="ECO:0000256" key="8">
    <source>
        <dbReference type="ARBA" id="ARBA00023136"/>
    </source>
</evidence>
<dbReference type="InterPro" id="IPR008995">
    <property type="entry name" value="Mo/tungstate-bd_C_term_dom"/>
</dbReference>
<dbReference type="Pfam" id="PF03459">
    <property type="entry name" value="TOBE"/>
    <property type="match status" value="1"/>
</dbReference>
<accession>A0A6M0K2W2</accession>
<dbReference type="Gene3D" id="3.40.50.300">
    <property type="entry name" value="P-loop containing nucleotide triphosphate hydrolases"/>
    <property type="match status" value="1"/>
</dbReference>
<dbReference type="Pfam" id="PF00005">
    <property type="entry name" value="ABC_tran"/>
    <property type="match status" value="1"/>
</dbReference>
<evidence type="ECO:0000256" key="2">
    <source>
        <dbReference type="ARBA" id="ARBA00022475"/>
    </source>
</evidence>
<feature type="domain" description="ABC transporter" evidence="10">
    <location>
        <begin position="1"/>
        <end position="234"/>
    </location>
</feature>
<keyword evidence="8" id="KW-0472">Membrane</keyword>
<evidence type="ECO:0000256" key="5">
    <source>
        <dbReference type="ARBA" id="ARBA00022741"/>
    </source>
</evidence>
<dbReference type="InterPro" id="IPR003593">
    <property type="entry name" value="AAA+_ATPase"/>
</dbReference>
<name>A0A6M0K2W2_9GAMM</name>
<keyword evidence="6 12" id="KW-0067">ATP-binding</keyword>
<feature type="domain" description="Mop" evidence="11">
    <location>
        <begin position="293"/>
        <end position="360"/>
    </location>
</feature>
<proteinExistence type="predicted"/>
<dbReference type="NCBIfam" id="TIGR02142">
    <property type="entry name" value="modC_ABC"/>
    <property type="match status" value="1"/>
</dbReference>
<dbReference type="GO" id="GO:0140359">
    <property type="term" value="F:ABC-type transporter activity"/>
    <property type="evidence" value="ECO:0007669"/>
    <property type="project" value="InterPro"/>
</dbReference>
<dbReference type="InterPro" id="IPR017871">
    <property type="entry name" value="ABC_transporter-like_CS"/>
</dbReference>
<keyword evidence="4" id="KW-0997">Cell inner membrane</keyword>
<keyword evidence="3 9" id="KW-0500">Molybdenum</keyword>
<dbReference type="GO" id="GO:0016020">
    <property type="term" value="C:membrane"/>
    <property type="evidence" value="ECO:0007669"/>
    <property type="project" value="InterPro"/>
</dbReference>
<evidence type="ECO:0000256" key="9">
    <source>
        <dbReference type="PROSITE-ProRule" id="PRU01213"/>
    </source>
</evidence>
<dbReference type="InterPro" id="IPR005116">
    <property type="entry name" value="Transp-assoc_OB_typ1"/>
</dbReference>
<keyword evidence="7" id="KW-1278">Translocase</keyword>
<dbReference type="InterPro" id="IPR027417">
    <property type="entry name" value="P-loop_NTPase"/>
</dbReference>
<dbReference type="PROSITE" id="PS50893">
    <property type="entry name" value="ABC_TRANSPORTER_2"/>
    <property type="match status" value="1"/>
</dbReference>
<dbReference type="EMBL" id="JAAIJQ010000038">
    <property type="protein sequence ID" value="NEV62927.1"/>
    <property type="molecule type" value="Genomic_DNA"/>
</dbReference>
<evidence type="ECO:0000256" key="7">
    <source>
        <dbReference type="ARBA" id="ARBA00022967"/>
    </source>
</evidence>
<dbReference type="PROSITE" id="PS00211">
    <property type="entry name" value="ABC_TRANSPORTER_1"/>
    <property type="match status" value="1"/>
</dbReference>
<dbReference type="InterPro" id="IPR003439">
    <property type="entry name" value="ABC_transporter-like_ATP-bd"/>
</dbReference>
<dbReference type="PANTHER" id="PTHR43514:SF10">
    <property type="entry name" value="MOLYBDENUM IMPORT ATP-BINDING PROTEIN MODC 2"/>
    <property type="match status" value="1"/>
</dbReference>
<protein>
    <submittedName>
        <fullName evidence="12">Molybdenum ABC transporter ATP-binding protein</fullName>
    </submittedName>
</protein>
<dbReference type="InterPro" id="IPR004606">
    <property type="entry name" value="Mop_domain"/>
</dbReference>
<keyword evidence="5" id="KW-0547">Nucleotide-binding</keyword>